<accession>E5A0S5</accession>
<reference evidence="3" key="1">
    <citation type="journal article" date="2011" name="Nat. Commun.">
        <title>Effector diversification within compartments of the Leptosphaeria maculans genome affected by Repeat-Induced Point mutations.</title>
        <authorList>
            <person name="Rouxel T."/>
            <person name="Grandaubert J."/>
            <person name="Hane J.K."/>
            <person name="Hoede C."/>
            <person name="van de Wouw A.P."/>
            <person name="Couloux A."/>
            <person name="Dominguez V."/>
            <person name="Anthouard V."/>
            <person name="Bally P."/>
            <person name="Bourras S."/>
            <person name="Cozijnsen A.J."/>
            <person name="Ciuffetti L.M."/>
            <person name="Degrave A."/>
            <person name="Dilmaghani A."/>
            <person name="Duret L."/>
            <person name="Fudal I."/>
            <person name="Goodwin S.B."/>
            <person name="Gout L."/>
            <person name="Glaser N."/>
            <person name="Linglin J."/>
            <person name="Kema G.H.J."/>
            <person name="Lapalu N."/>
            <person name="Lawrence C.B."/>
            <person name="May K."/>
            <person name="Meyer M."/>
            <person name="Ollivier B."/>
            <person name="Poulain J."/>
            <person name="Schoch C.L."/>
            <person name="Simon A."/>
            <person name="Spatafora J.W."/>
            <person name="Stachowiak A."/>
            <person name="Turgeon B.G."/>
            <person name="Tyler B.M."/>
            <person name="Vincent D."/>
            <person name="Weissenbach J."/>
            <person name="Amselem J."/>
            <person name="Quesneville H."/>
            <person name="Oliver R.P."/>
            <person name="Wincker P."/>
            <person name="Balesdent M.-H."/>
            <person name="Howlett B.J."/>
        </authorList>
    </citation>
    <scope>NUCLEOTIDE SEQUENCE [LARGE SCALE GENOMIC DNA]</scope>
    <source>
        <strain evidence="3">JN3 / isolate v23.1.3 / race Av1-4-5-6-7-8</strain>
    </source>
</reference>
<dbReference type="AlphaFoldDB" id="E5A0S5"/>
<keyword evidence="1" id="KW-0732">Signal</keyword>
<dbReference type="GeneID" id="13280865"/>
<sequence>MKLATSFTGILFCLSGARAAVEQAYVCLKFPGTSSFIAADDPGRCGYMQSSPGTDEMEMWVGRKCSMDSPCKHNSTTCSWQVDGDKATCS</sequence>
<dbReference type="InParanoid" id="E5A0S5"/>
<proteinExistence type="predicted"/>
<dbReference type="VEuPathDB" id="FungiDB:LEMA_uP103520.1"/>
<protein>
    <submittedName>
        <fullName evidence="2">Predicted protein</fullName>
    </submittedName>
</protein>
<feature type="signal peptide" evidence="1">
    <location>
        <begin position="1"/>
        <end position="19"/>
    </location>
</feature>
<evidence type="ECO:0000313" key="3">
    <source>
        <dbReference type="Proteomes" id="UP000002668"/>
    </source>
</evidence>
<dbReference type="EMBL" id="FP929131">
    <property type="protein sequence ID" value="CBX97221.1"/>
    <property type="molecule type" value="Genomic_DNA"/>
</dbReference>
<evidence type="ECO:0000313" key="2">
    <source>
        <dbReference type="EMBL" id="CBX97221.1"/>
    </source>
</evidence>
<organism evidence="3">
    <name type="scientific">Leptosphaeria maculans (strain JN3 / isolate v23.1.3 / race Av1-4-5-6-7-8)</name>
    <name type="common">Blackleg fungus</name>
    <name type="synonym">Phoma lingam</name>
    <dbReference type="NCBI Taxonomy" id="985895"/>
    <lineage>
        <taxon>Eukaryota</taxon>
        <taxon>Fungi</taxon>
        <taxon>Dikarya</taxon>
        <taxon>Ascomycota</taxon>
        <taxon>Pezizomycotina</taxon>
        <taxon>Dothideomycetes</taxon>
        <taxon>Pleosporomycetidae</taxon>
        <taxon>Pleosporales</taxon>
        <taxon>Pleosporineae</taxon>
        <taxon>Leptosphaeriaceae</taxon>
        <taxon>Plenodomus</taxon>
        <taxon>Plenodomus lingam/Leptosphaeria maculans species complex</taxon>
    </lineage>
</organism>
<dbReference type="HOGENOM" id="CLU_2441263_0_0_1"/>
<evidence type="ECO:0000256" key="1">
    <source>
        <dbReference type="SAM" id="SignalP"/>
    </source>
</evidence>
<dbReference type="Proteomes" id="UP000002668">
    <property type="component" value="Genome"/>
</dbReference>
<gene>
    <name evidence="2" type="ORF">LEMA_uP103520.1</name>
</gene>
<name>E5A0S5_LEPMJ</name>
<keyword evidence="3" id="KW-1185">Reference proteome</keyword>
<feature type="chain" id="PRO_5003192330" evidence="1">
    <location>
        <begin position="20"/>
        <end position="90"/>
    </location>
</feature>